<protein>
    <submittedName>
        <fullName evidence="2">Band 7 domain-containing protein</fullName>
    </submittedName>
</protein>
<organism evidence="1 2">
    <name type="scientific">Panagrolaimus sp. PS1159</name>
    <dbReference type="NCBI Taxonomy" id="55785"/>
    <lineage>
        <taxon>Eukaryota</taxon>
        <taxon>Metazoa</taxon>
        <taxon>Ecdysozoa</taxon>
        <taxon>Nematoda</taxon>
        <taxon>Chromadorea</taxon>
        <taxon>Rhabditida</taxon>
        <taxon>Tylenchina</taxon>
        <taxon>Panagrolaimomorpha</taxon>
        <taxon>Panagrolaimoidea</taxon>
        <taxon>Panagrolaimidae</taxon>
        <taxon>Panagrolaimus</taxon>
    </lineage>
</organism>
<accession>A0AC35GBM1</accession>
<evidence type="ECO:0000313" key="1">
    <source>
        <dbReference type="Proteomes" id="UP000887580"/>
    </source>
</evidence>
<proteinExistence type="predicted"/>
<dbReference type="WBParaSite" id="PS1159_v2.g3700.t1">
    <property type="protein sequence ID" value="PS1159_v2.g3700.t1"/>
    <property type="gene ID" value="PS1159_v2.g3700"/>
</dbReference>
<dbReference type="Proteomes" id="UP000887580">
    <property type="component" value="Unplaced"/>
</dbReference>
<sequence>MVVFRLGKLYMNKPLGPGIVIILPCVDSYTVVDLRTMSYDVPSQEMLTKDSVTVSVDAAIYFRTSDPIATISAAVDSILSTKQLAQTTIRNVLGTRSLSEIMSAREEIALQAQEILNPTAANWGIKLERVEVKDIKLPRELTRLADAKIVSAAGELNASFSLREAAKRFEGSPTAIQLRYLQTLTRISQQLNHTVIFHN</sequence>
<evidence type="ECO:0000313" key="2">
    <source>
        <dbReference type="WBParaSite" id="PS1159_v2.g3700.t1"/>
    </source>
</evidence>
<name>A0AC35GBM1_9BILA</name>
<reference evidence="2" key="1">
    <citation type="submission" date="2022-11" db="UniProtKB">
        <authorList>
            <consortium name="WormBaseParasite"/>
        </authorList>
    </citation>
    <scope>IDENTIFICATION</scope>
</reference>